<proteinExistence type="predicted"/>
<evidence type="ECO:0000313" key="2">
    <source>
        <dbReference type="Proteomes" id="UP000820818"/>
    </source>
</evidence>
<protein>
    <submittedName>
        <fullName evidence="1">Uncharacterized protein</fullName>
    </submittedName>
</protein>
<evidence type="ECO:0000313" key="1">
    <source>
        <dbReference type="EMBL" id="KAI9558360.1"/>
    </source>
</evidence>
<dbReference type="AlphaFoldDB" id="A0AAD5PWX7"/>
<accession>A0AAD5PWX7</accession>
<name>A0AAD5PWX7_9CRUS</name>
<organism evidence="1 2">
    <name type="scientific">Daphnia sinensis</name>
    <dbReference type="NCBI Taxonomy" id="1820382"/>
    <lineage>
        <taxon>Eukaryota</taxon>
        <taxon>Metazoa</taxon>
        <taxon>Ecdysozoa</taxon>
        <taxon>Arthropoda</taxon>
        <taxon>Crustacea</taxon>
        <taxon>Branchiopoda</taxon>
        <taxon>Diplostraca</taxon>
        <taxon>Cladocera</taxon>
        <taxon>Anomopoda</taxon>
        <taxon>Daphniidae</taxon>
        <taxon>Daphnia</taxon>
        <taxon>Daphnia similis group</taxon>
    </lineage>
</organism>
<dbReference type="EMBL" id="WJBH02000005">
    <property type="protein sequence ID" value="KAI9558360.1"/>
    <property type="molecule type" value="Genomic_DNA"/>
</dbReference>
<dbReference type="Proteomes" id="UP000820818">
    <property type="component" value="Linkage Group LG5"/>
</dbReference>
<sequence>MKTIERLFKSRLYRTHMPAACFNGTLVAVRHVSQATGSSYLRVHVYSQRVHQDACCKDGEVAVFREEVESEEGQVTRLPLQNP</sequence>
<reference evidence="1 2" key="1">
    <citation type="submission" date="2022-05" db="EMBL/GenBank/DDBJ databases">
        <title>A multi-omics perspective on studying reproductive biology in Daphnia sinensis.</title>
        <authorList>
            <person name="Jia J."/>
        </authorList>
    </citation>
    <scope>NUCLEOTIDE SEQUENCE [LARGE SCALE GENOMIC DNA]</scope>
    <source>
        <strain evidence="1 2">WSL</strain>
    </source>
</reference>
<keyword evidence="2" id="KW-1185">Reference proteome</keyword>
<comment type="caution">
    <text evidence="1">The sequence shown here is derived from an EMBL/GenBank/DDBJ whole genome shotgun (WGS) entry which is preliminary data.</text>
</comment>
<gene>
    <name evidence="1" type="ORF">GHT06_015113</name>
</gene>